<accession>A0A1E3PC62</accession>
<organism evidence="3 4">
    <name type="scientific">Wickerhamomyces anomalus (strain ATCC 58044 / CBS 1984 / NCYC 433 / NRRL Y-366-8)</name>
    <name type="common">Yeast</name>
    <name type="synonym">Hansenula anomala</name>
    <dbReference type="NCBI Taxonomy" id="683960"/>
    <lineage>
        <taxon>Eukaryota</taxon>
        <taxon>Fungi</taxon>
        <taxon>Dikarya</taxon>
        <taxon>Ascomycota</taxon>
        <taxon>Saccharomycotina</taxon>
        <taxon>Saccharomycetes</taxon>
        <taxon>Phaffomycetales</taxon>
        <taxon>Wickerhamomycetaceae</taxon>
        <taxon>Wickerhamomyces</taxon>
    </lineage>
</organism>
<dbReference type="InterPro" id="IPR050357">
    <property type="entry name" value="Arrestin_domain-protein"/>
</dbReference>
<dbReference type="RefSeq" id="XP_019042216.1">
    <property type="nucleotide sequence ID" value="XM_019181014.1"/>
</dbReference>
<dbReference type="Pfam" id="PF02752">
    <property type="entry name" value="Arrestin_C"/>
    <property type="match status" value="1"/>
</dbReference>
<proteinExistence type="predicted"/>
<evidence type="ECO:0000256" key="1">
    <source>
        <dbReference type="SAM" id="MobiDB-lite"/>
    </source>
</evidence>
<dbReference type="AlphaFoldDB" id="A0A1E3PC62"/>
<dbReference type="GO" id="GO:0031625">
    <property type="term" value="F:ubiquitin protein ligase binding"/>
    <property type="evidence" value="ECO:0007669"/>
    <property type="project" value="EnsemblFungi"/>
</dbReference>
<dbReference type="PANTHER" id="PTHR11188:SF62">
    <property type="entry name" value="ARRESTIN-RELATED TRAFFICKING ADAPTER 5"/>
    <property type="match status" value="1"/>
</dbReference>
<dbReference type="GO" id="GO:0005829">
    <property type="term" value="C:cytosol"/>
    <property type="evidence" value="ECO:0007669"/>
    <property type="project" value="TreeGrafter"/>
</dbReference>
<dbReference type="GO" id="GO:0030674">
    <property type="term" value="F:protein-macromolecule adaptor activity"/>
    <property type="evidence" value="ECO:0007669"/>
    <property type="project" value="TreeGrafter"/>
</dbReference>
<gene>
    <name evidence="3" type="ORF">WICANDRAFT_24057</name>
</gene>
<feature type="non-terminal residue" evidence="3">
    <location>
        <position position="445"/>
    </location>
</feature>
<feature type="non-terminal residue" evidence="3">
    <location>
        <position position="1"/>
    </location>
</feature>
<evidence type="ECO:0000313" key="3">
    <source>
        <dbReference type="EMBL" id="ODQ63009.1"/>
    </source>
</evidence>
<sequence length="445" mass="49377">LILHFRVKSTYKNMVIVKGSQYESPSVMLQGHLVFSLPDTMSAKRISLKLVGKYKLDFLEVLSHSRSTVSSPVKQEAVIFEIDWDNLLVNAEVSGRYTISGSSTHAKNSSPQKKLHRANAPSSLTLPVNGVSGTPFENISTPNGTSFILPGGNYDLPFKCVLPGDIPETVEGLVAGSVLYKFEASIDRGSFKSPINKYKYFRIFRTLSSDSLQLSETMSIGKTWPGKVQYEVSIPARAVPIGGKSPLNILLVPLIKGMKLGPIKAQIIQYYAFRGVTGDVYDDQQQVLDLTMTQMENHILDDKLAIESFIDLPSNLKKVTQDCDLKEDLIKVRHKLKVQINLIQPNGHVSELRANLPISLYVSPKADMTGRTIVLDKNGKIHFRKEEEPLFERNKHLPGQPQATNREANFQLAQTEDSAPPNYEAHIFDRLYGDTSSGNNSSTSG</sequence>
<dbReference type="GeneID" id="30198260"/>
<dbReference type="OrthoDB" id="2333384at2759"/>
<evidence type="ECO:0000313" key="4">
    <source>
        <dbReference type="Proteomes" id="UP000094112"/>
    </source>
</evidence>
<dbReference type="EMBL" id="KV454208">
    <property type="protein sequence ID" value="ODQ63009.1"/>
    <property type="molecule type" value="Genomic_DNA"/>
</dbReference>
<name>A0A1E3PC62_WICAA</name>
<dbReference type="Gene3D" id="2.60.40.640">
    <property type="match status" value="1"/>
</dbReference>
<reference evidence="3 4" key="1">
    <citation type="journal article" date="2016" name="Proc. Natl. Acad. Sci. U.S.A.">
        <title>Comparative genomics of biotechnologically important yeasts.</title>
        <authorList>
            <person name="Riley R."/>
            <person name="Haridas S."/>
            <person name="Wolfe K.H."/>
            <person name="Lopes M.R."/>
            <person name="Hittinger C.T."/>
            <person name="Goeker M."/>
            <person name="Salamov A.A."/>
            <person name="Wisecaver J.H."/>
            <person name="Long T.M."/>
            <person name="Calvey C.H."/>
            <person name="Aerts A.L."/>
            <person name="Barry K.W."/>
            <person name="Choi C."/>
            <person name="Clum A."/>
            <person name="Coughlan A.Y."/>
            <person name="Deshpande S."/>
            <person name="Douglass A.P."/>
            <person name="Hanson S.J."/>
            <person name="Klenk H.-P."/>
            <person name="LaButti K.M."/>
            <person name="Lapidus A."/>
            <person name="Lindquist E.A."/>
            <person name="Lipzen A.M."/>
            <person name="Meier-Kolthoff J.P."/>
            <person name="Ohm R.A."/>
            <person name="Otillar R.P."/>
            <person name="Pangilinan J.L."/>
            <person name="Peng Y."/>
            <person name="Rokas A."/>
            <person name="Rosa C.A."/>
            <person name="Scheuner C."/>
            <person name="Sibirny A.A."/>
            <person name="Slot J.C."/>
            <person name="Stielow J.B."/>
            <person name="Sun H."/>
            <person name="Kurtzman C.P."/>
            <person name="Blackwell M."/>
            <person name="Grigoriev I.V."/>
            <person name="Jeffries T.W."/>
        </authorList>
    </citation>
    <scope>NUCLEOTIDE SEQUENCE [LARGE SCALE GENOMIC DNA]</scope>
    <source>
        <strain evidence="4">ATCC 58044 / CBS 1984 / NCYC 433 / NRRL Y-366-8</strain>
    </source>
</reference>
<dbReference type="STRING" id="683960.A0A1E3PC62"/>
<protein>
    <recommendedName>
        <fullName evidence="2">Arrestin C-terminal-like domain-containing protein</fullName>
    </recommendedName>
</protein>
<keyword evidence="4" id="KW-1185">Reference proteome</keyword>
<dbReference type="Proteomes" id="UP000094112">
    <property type="component" value="Unassembled WGS sequence"/>
</dbReference>
<feature type="domain" description="Arrestin C-terminal-like" evidence="2">
    <location>
        <begin position="224"/>
        <end position="365"/>
    </location>
</feature>
<dbReference type="GO" id="GO:0005886">
    <property type="term" value="C:plasma membrane"/>
    <property type="evidence" value="ECO:0007669"/>
    <property type="project" value="TreeGrafter"/>
</dbReference>
<feature type="region of interest" description="Disordered" evidence="1">
    <location>
        <begin position="100"/>
        <end position="119"/>
    </location>
</feature>
<dbReference type="SMART" id="SM01017">
    <property type="entry name" value="Arrestin_C"/>
    <property type="match status" value="1"/>
</dbReference>
<feature type="compositionally biased region" description="Polar residues" evidence="1">
    <location>
        <begin position="100"/>
        <end position="112"/>
    </location>
</feature>
<dbReference type="InterPro" id="IPR011022">
    <property type="entry name" value="Arrestin_C-like"/>
</dbReference>
<dbReference type="InterPro" id="IPR014752">
    <property type="entry name" value="Arrestin-like_C"/>
</dbReference>
<evidence type="ECO:0000259" key="2">
    <source>
        <dbReference type="SMART" id="SM01017"/>
    </source>
</evidence>
<dbReference type="GO" id="GO:0070086">
    <property type="term" value="P:ubiquitin-dependent endocytosis"/>
    <property type="evidence" value="ECO:0007669"/>
    <property type="project" value="TreeGrafter"/>
</dbReference>
<dbReference type="PANTHER" id="PTHR11188">
    <property type="entry name" value="ARRESTIN DOMAIN CONTAINING PROTEIN"/>
    <property type="match status" value="1"/>
</dbReference>